<evidence type="ECO:0000313" key="3">
    <source>
        <dbReference type="Proteomes" id="UP000615446"/>
    </source>
</evidence>
<dbReference type="PANTHER" id="PTHR31511">
    <property type="entry name" value="PROTEIN CBG23764"/>
    <property type="match status" value="1"/>
</dbReference>
<dbReference type="PANTHER" id="PTHR31511:SF12">
    <property type="entry name" value="RHO TERMINATION FACTOR N-TERMINAL DOMAIN-CONTAINING PROTEIN"/>
    <property type="match status" value="1"/>
</dbReference>
<name>A0A8H3LS32_9GLOM</name>
<accession>A0A8H3LS32</accession>
<dbReference type="InterPro" id="IPR043502">
    <property type="entry name" value="DNA/RNA_pol_sf"/>
</dbReference>
<proteinExistence type="predicted"/>
<organism evidence="2 3">
    <name type="scientific">Rhizophagus clarus</name>
    <dbReference type="NCBI Taxonomy" id="94130"/>
    <lineage>
        <taxon>Eukaryota</taxon>
        <taxon>Fungi</taxon>
        <taxon>Fungi incertae sedis</taxon>
        <taxon>Mucoromycota</taxon>
        <taxon>Glomeromycotina</taxon>
        <taxon>Glomeromycetes</taxon>
        <taxon>Glomerales</taxon>
        <taxon>Glomeraceae</taxon>
        <taxon>Rhizophagus</taxon>
    </lineage>
</organism>
<dbReference type="AlphaFoldDB" id="A0A8H3LS32"/>
<dbReference type="Proteomes" id="UP000615446">
    <property type="component" value="Unassembled WGS sequence"/>
</dbReference>
<comment type="caution">
    <text evidence="2">The sequence shown here is derived from an EMBL/GenBank/DDBJ whole genome shotgun (WGS) entry which is preliminary data.</text>
</comment>
<evidence type="ECO:0000313" key="2">
    <source>
        <dbReference type="EMBL" id="GES92049.1"/>
    </source>
</evidence>
<dbReference type="OrthoDB" id="2406449at2759"/>
<feature type="region of interest" description="Disordered" evidence="1">
    <location>
        <begin position="1"/>
        <end position="67"/>
    </location>
</feature>
<dbReference type="SUPFAM" id="SSF56672">
    <property type="entry name" value="DNA/RNA polymerases"/>
    <property type="match status" value="1"/>
</dbReference>
<evidence type="ECO:0000256" key="1">
    <source>
        <dbReference type="SAM" id="MobiDB-lite"/>
    </source>
</evidence>
<gene>
    <name evidence="2" type="ORF">RCL2_001885100</name>
</gene>
<evidence type="ECO:0008006" key="4">
    <source>
        <dbReference type="Google" id="ProtNLM"/>
    </source>
</evidence>
<sequence>MDNNKNSRGGPAPVPPELPKPSESPVPEEEPEADSEGDSDYETADEGDTLDSESESETDNEFEPEEDKILFRRIENPALKRLVETRRISDECLCVDHLAIIPETYQYREDLLAMFEDIEDQISDVYRRELARLGGIKIKIVLIAHMYQFVQGGCFGHRIDQDIAFPSEILNIIHQDRIDQTVSRQYNEILDKIDEMERNQHSGWIYKYEIKIFLEISAYQPLRGRSHFALPKIWSKPQLGIINPQNTDERCFEACLKAYLASEEVRKEGRRARNLHDISRLRRFDNILDFSGINFPVTLRDIDIFEENNLSFSVNVFYPAPSKNDKEQATRKLDPLHISEYNYQREHLVDLILFTEGEEDLRDRRNINDIPEGLNTHYCLINGESGWYQIMRSWNKYHGRKYFCRHCMIAPFSRLDLLQEHIKHNCHGRNNPNAGQREIFPEKGMHIMKFKNYGAMENVPFYFVKDLEADSDPVEKNDIKEKTIKLQKQKPNNYGYVLMQTDGKLVKEIARRTPNSIAESWERKLQETRYNKVKYFNSTRKFIGGAHHGCVKIKCEVTEENLSEAIYRTEGLSIGEENTFKKATKCCLCKMSLRADINDNRPDKIKIPLIYHGGKHYDFHHEIRELGLVSEDKIEIIADNMENYKAIIIGQIKFIDSCQFQFPLLEKVANNLRGQERTLEQLAKCFPIMAQSIPQHLLPLLTQKSEYSYELNDPDRFSRTELPSRKEFNTVLSGLNYCENGCKKCKHEIKGKKCNGKCKEDDLKEADDCEHEKIYTISQKQYDHAQNVWEKAECKTFGDYHDLYLRTDILILANSIQRFRMTMKEVSGLDPLNYITLPSFAFDMAKKMTKVKLELFHKAKANFPRIKGYNKHKANKWLLYLDANNLYRWAMSQYLPTGGFHAWEVKLKYLEHLHPTHTDYPLYPERRTVKRNELNPYQNNDLIDKLSGEKFAETEKLVATLETKDRYIIHYQNLQQCLELGMELEHIYQVLEFDQALWLEPYITANTIRRRDAKNAFKKDL</sequence>
<feature type="compositionally biased region" description="Acidic residues" evidence="1">
    <location>
        <begin position="26"/>
        <end position="66"/>
    </location>
</feature>
<dbReference type="EMBL" id="BLAL01000208">
    <property type="protein sequence ID" value="GES92049.1"/>
    <property type="molecule type" value="Genomic_DNA"/>
</dbReference>
<feature type="compositionally biased region" description="Pro residues" evidence="1">
    <location>
        <begin position="12"/>
        <end position="24"/>
    </location>
</feature>
<reference evidence="2" key="1">
    <citation type="submission" date="2019-10" db="EMBL/GenBank/DDBJ databases">
        <title>Conservation and host-specific expression of non-tandemly repeated heterogenous ribosome RNA gene in arbuscular mycorrhizal fungi.</title>
        <authorList>
            <person name="Maeda T."/>
            <person name="Kobayashi Y."/>
            <person name="Nakagawa T."/>
            <person name="Ezawa T."/>
            <person name="Yamaguchi K."/>
            <person name="Bino T."/>
            <person name="Nishimoto Y."/>
            <person name="Shigenobu S."/>
            <person name="Kawaguchi M."/>
        </authorList>
    </citation>
    <scope>NUCLEOTIDE SEQUENCE</scope>
    <source>
        <strain evidence="2">HR1</strain>
    </source>
</reference>
<protein>
    <recommendedName>
        <fullName evidence="4">C2H2-type domain-containing protein</fullName>
    </recommendedName>
</protein>